<dbReference type="PANTHER" id="PTHR43667:SF1">
    <property type="entry name" value="CYCLOPROPANE-FATTY-ACYL-PHOSPHOLIPID SYNTHASE"/>
    <property type="match status" value="1"/>
</dbReference>
<organism evidence="6 7">
    <name type="scientific">Prorocentrum cordatum</name>
    <dbReference type="NCBI Taxonomy" id="2364126"/>
    <lineage>
        <taxon>Eukaryota</taxon>
        <taxon>Sar</taxon>
        <taxon>Alveolata</taxon>
        <taxon>Dinophyceae</taxon>
        <taxon>Prorocentrales</taxon>
        <taxon>Prorocentraceae</taxon>
        <taxon>Prorocentrum</taxon>
    </lineage>
</organism>
<evidence type="ECO:0000256" key="5">
    <source>
        <dbReference type="ARBA" id="ARBA00023098"/>
    </source>
</evidence>
<reference evidence="6" key="1">
    <citation type="submission" date="2023-10" db="EMBL/GenBank/DDBJ databases">
        <authorList>
            <person name="Chen Y."/>
            <person name="Shah S."/>
            <person name="Dougan E. K."/>
            <person name="Thang M."/>
            <person name="Chan C."/>
        </authorList>
    </citation>
    <scope>NUCLEOTIDE SEQUENCE [LARGE SCALE GENOMIC DNA]</scope>
</reference>
<dbReference type="Pfam" id="PF02353">
    <property type="entry name" value="CMAS"/>
    <property type="match status" value="1"/>
</dbReference>
<dbReference type="InterPro" id="IPR003333">
    <property type="entry name" value="CMAS"/>
</dbReference>
<sequence length="248" mass="29388">MSLDEAQKAKMRLIAEKLDLRPGMRVLEFGFGFGAQAYFLATEYGVHVTGATLSERQMEWAVEHNSHPQIEYRLQDYRTVEGKFDRIYSVGMFEHVGRNSYAAYFDKCYELLEDDGIMLLHTMGWARRGPWNHNAFINKYIFPGGELPTMAHLTQEFTDKWHLEDWHSFGMSYVQTLRDWQEKLDGWKDMDGFDERFRRMWEYYLAACAASFRRKRVKLWQQVWTKLKSNRPEDCSNHIRAITPSVLT</sequence>
<dbReference type="PANTHER" id="PTHR43667">
    <property type="entry name" value="CYCLOPROPANE-FATTY-ACYL-PHOSPHOLIPID SYNTHASE"/>
    <property type="match status" value="1"/>
</dbReference>
<dbReference type="Gene3D" id="3.40.50.150">
    <property type="entry name" value="Vaccinia Virus protein VP39"/>
    <property type="match status" value="1"/>
</dbReference>
<evidence type="ECO:0008006" key="8">
    <source>
        <dbReference type="Google" id="ProtNLM"/>
    </source>
</evidence>
<dbReference type="CDD" id="cd02440">
    <property type="entry name" value="AdoMet_MTases"/>
    <property type="match status" value="1"/>
</dbReference>
<gene>
    <name evidence="6" type="ORF">PCOR1329_LOCUS43379</name>
</gene>
<evidence type="ECO:0000256" key="4">
    <source>
        <dbReference type="ARBA" id="ARBA00022691"/>
    </source>
</evidence>
<dbReference type="Proteomes" id="UP001189429">
    <property type="component" value="Unassembled WGS sequence"/>
</dbReference>
<evidence type="ECO:0000313" key="7">
    <source>
        <dbReference type="Proteomes" id="UP001189429"/>
    </source>
</evidence>
<evidence type="ECO:0000313" key="6">
    <source>
        <dbReference type="EMBL" id="CAK0851190.1"/>
    </source>
</evidence>
<dbReference type="EMBL" id="CAUYUJ010015214">
    <property type="protein sequence ID" value="CAK0851190.1"/>
    <property type="molecule type" value="Genomic_DNA"/>
</dbReference>
<evidence type="ECO:0000256" key="3">
    <source>
        <dbReference type="ARBA" id="ARBA00022679"/>
    </source>
</evidence>
<comment type="similarity">
    <text evidence="1">Belongs to the CFA/CMAS family.</text>
</comment>
<name>A0ABN9TYY9_9DINO</name>
<keyword evidence="5" id="KW-0443">Lipid metabolism</keyword>
<accession>A0ABN9TYY9</accession>
<keyword evidence="7" id="KW-1185">Reference proteome</keyword>
<evidence type="ECO:0000256" key="1">
    <source>
        <dbReference type="ARBA" id="ARBA00010815"/>
    </source>
</evidence>
<proteinExistence type="inferred from homology"/>
<protein>
    <recommendedName>
        <fullName evidence="8">Cyclopropane-fatty-acyl-phospholipid synthase</fullName>
    </recommendedName>
</protein>
<keyword evidence="3" id="KW-0808">Transferase</keyword>
<dbReference type="PIRSF" id="PIRSF003085">
    <property type="entry name" value="CMAS"/>
    <property type="match status" value="1"/>
</dbReference>
<dbReference type="InterPro" id="IPR050723">
    <property type="entry name" value="CFA/CMAS"/>
</dbReference>
<dbReference type="InterPro" id="IPR029063">
    <property type="entry name" value="SAM-dependent_MTases_sf"/>
</dbReference>
<dbReference type="SUPFAM" id="SSF53335">
    <property type="entry name" value="S-adenosyl-L-methionine-dependent methyltransferases"/>
    <property type="match status" value="1"/>
</dbReference>
<comment type="caution">
    <text evidence="6">The sequence shown here is derived from an EMBL/GenBank/DDBJ whole genome shotgun (WGS) entry which is preliminary data.</text>
</comment>
<evidence type="ECO:0000256" key="2">
    <source>
        <dbReference type="ARBA" id="ARBA00022603"/>
    </source>
</evidence>
<keyword evidence="2" id="KW-0489">Methyltransferase</keyword>
<keyword evidence="4" id="KW-0949">S-adenosyl-L-methionine</keyword>